<reference evidence="2" key="1">
    <citation type="submission" date="2017-09" db="EMBL/GenBank/DDBJ databases">
        <title>Depth-based differentiation of microbial function through sediment-hosted aquifers and enrichment of novel symbionts in the deep terrestrial subsurface.</title>
        <authorList>
            <person name="Probst A.J."/>
            <person name="Ladd B."/>
            <person name="Jarett J.K."/>
            <person name="Geller-Mcgrath D.E."/>
            <person name="Sieber C.M.K."/>
            <person name="Emerson J.B."/>
            <person name="Anantharaman K."/>
            <person name="Thomas B.C."/>
            <person name="Malmstrom R."/>
            <person name="Stieglmeier M."/>
            <person name="Klingl A."/>
            <person name="Woyke T."/>
            <person name="Ryan C.M."/>
            <person name="Banfield J.F."/>
        </authorList>
    </citation>
    <scope>NUCLEOTIDE SEQUENCE [LARGE SCALE GENOMIC DNA]</scope>
</reference>
<accession>A0A2H0UQ57</accession>
<sequence length="202" mass="22310">MAMSKISKRIITVLVTLIVAIPVIGLAVVYLQPSPVVVPQEFYQSRKTASGIAQELATSINQSVENISLIARYEREGEIQDAIDLTSKELSLSSEREVLAAELAGEMEIMARSINQIESRTARQEALQAVSAQVAAVSRIIPYNNLMEQLMTSLKTKFGGQEVDDKTIATIVENLNKDAKEINRLTKEFVDSLKNFDVVIEI</sequence>
<dbReference type="Proteomes" id="UP000229615">
    <property type="component" value="Unassembled WGS sequence"/>
</dbReference>
<proteinExistence type="predicted"/>
<comment type="caution">
    <text evidence="1">The sequence shown here is derived from an EMBL/GenBank/DDBJ whole genome shotgun (WGS) entry which is preliminary data.</text>
</comment>
<dbReference type="AlphaFoldDB" id="A0A2H0UQ57"/>
<name>A0A2H0UQ57_9BACT</name>
<organism evidence="1 2">
    <name type="scientific">Candidatus Harrisonbacteria bacterium CG10_big_fil_rev_8_21_14_0_10_44_23</name>
    <dbReference type="NCBI Taxonomy" id="1974585"/>
    <lineage>
        <taxon>Bacteria</taxon>
        <taxon>Candidatus Harrisoniibacteriota</taxon>
    </lineage>
</organism>
<protein>
    <submittedName>
        <fullName evidence="1">Uncharacterized protein</fullName>
    </submittedName>
</protein>
<evidence type="ECO:0000313" key="1">
    <source>
        <dbReference type="EMBL" id="PIR88524.1"/>
    </source>
</evidence>
<dbReference type="EMBL" id="PFBB01000018">
    <property type="protein sequence ID" value="PIR88524.1"/>
    <property type="molecule type" value="Genomic_DNA"/>
</dbReference>
<evidence type="ECO:0000313" key="2">
    <source>
        <dbReference type="Proteomes" id="UP000229615"/>
    </source>
</evidence>
<gene>
    <name evidence="1" type="ORF">COU09_01770</name>
</gene>